<dbReference type="Gene3D" id="2.80.10.50">
    <property type="match status" value="1"/>
</dbReference>
<dbReference type="InterPro" id="IPR015943">
    <property type="entry name" value="WD40/YVTN_repeat-like_dom_sf"/>
</dbReference>
<reference evidence="1 2" key="1">
    <citation type="submission" date="2024-09" db="EMBL/GenBank/DDBJ databases">
        <title>Laminarin stimulates single cell rates of sulfate reduction while oxygen inhibits transcriptomic activity in coastal marine sediment.</title>
        <authorList>
            <person name="Lindsay M."/>
            <person name="Orcutt B."/>
            <person name="Emerson D."/>
            <person name="Stepanauskas R."/>
            <person name="D'Angelo T."/>
        </authorList>
    </citation>
    <scope>NUCLEOTIDE SEQUENCE [LARGE SCALE GENOMIC DNA]</scope>
    <source>
        <strain evidence="1">SAG AM-311-K15</strain>
    </source>
</reference>
<dbReference type="Proteomes" id="UP001594351">
    <property type="component" value="Unassembled WGS sequence"/>
</dbReference>
<name>A0ABV6YSV2_UNCC1</name>
<dbReference type="InterPro" id="IPR018391">
    <property type="entry name" value="PQQ_b-propeller_rpt"/>
</dbReference>
<dbReference type="EMBL" id="JBHPBY010000028">
    <property type="protein sequence ID" value="MFC1849255.1"/>
    <property type="molecule type" value="Genomic_DNA"/>
</dbReference>
<dbReference type="PROSITE" id="PS51257">
    <property type="entry name" value="PROKAR_LIPOPROTEIN"/>
    <property type="match status" value="1"/>
</dbReference>
<proteinExistence type="predicted"/>
<sequence length="442" mass="49797">MRFLITSNGFLCVFFIFLIVGPHCILFSCTDDDNDPAQTPTPTPQGSSWRFPRRTMMNDAHSPYPGPITSEIEWSYPLNKPDYSFPIIGPDGAVILSGNHLYVINPDGSLKWSQEDSKYLLPFVAEDGTIYVISYKRNPEKGMEKFVKAFHPNGSLLWEKGFYDTYGNSVDSIEGLGEGPDRNIIVTYYDYLGIHSVAFSIVYLNTEGSIECSFNGWGQPRFPMALTSNHQLILWYYKYPYYAYLCGCFDYKGGSCGMWSFPSLGYSNLATNNYLGYPTTDFYGNTFFRTKAYDKILSGVVAKDQEGNDIWSIQGICLRDESYPYLNDGDMALGSDGRLYLLGFDCTDASAPYLYAIHQDGWILWQQPVPVVSGTELLSQAGPVVDSDEHIYGITRSTVFAYHADGSLLWSHEDETENFKGLALSMDSTLYVVGDLRLYAFR</sequence>
<protein>
    <recommendedName>
        <fullName evidence="3">PQQ-like beta-propeller repeat protein</fullName>
    </recommendedName>
</protein>
<evidence type="ECO:0000313" key="2">
    <source>
        <dbReference type="Proteomes" id="UP001594351"/>
    </source>
</evidence>
<gene>
    <name evidence="1" type="ORF">ACFL27_03505</name>
</gene>
<organism evidence="1 2">
    <name type="scientific">candidate division CSSED10-310 bacterium</name>
    <dbReference type="NCBI Taxonomy" id="2855610"/>
    <lineage>
        <taxon>Bacteria</taxon>
        <taxon>Bacteria division CSSED10-310</taxon>
    </lineage>
</organism>
<keyword evidence="2" id="KW-1185">Reference proteome</keyword>
<comment type="caution">
    <text evidence="1">The sequence shown here is derived from an EMBL/GenBank/DDBJ whole genome shotgun (WGS) entry which is preliminary data.</text>
</comment>
<dbReference type="SMART" id="SM00564">
    <property type="entry name" value="PQQ"/>
    <property type="match status" value="4"/>
</dbReference>
<dbReference type="Gene3D" id="2.130.10.10">
    <property type="entry name" value="YVTN repeat-like/Quinoprotein amine dehydrogenase"/>
    <property type="match status" value="1"/>
</dbReference>
<accession>A0ABV6YSV2</accession>
<evidence type="ECO:0000313" key="1">
    <source>
        <dbReference type="EMBL" id="MFC1849255.1"/>
    </source>
</evidence>
<evidence type="ECO:0008006" key="3">
    <source>
        <dbReference type="Google" id="ProtNLM"/>
    </source>
</evidence>
<dbReference type="SUPFAM" id="SSF63829">
    <property type="entry name" value="Calcium-dependent phosphotriesterase"/>
    <property type="match status" value="1"/>
</dbReference>